<evidence type="ECO:0000313" key="1">
    <source>
        <dbReference type="EMBL" id="MDQ6596164.1"/>
    </source>
</evidence>
<accession>A0AA90QTA1</accession>
<protein>
    <submittedName>
        <fullName evidence="1">Uncharacterized protein</fullName>
    </submittedName>
</protein>
<dbReference type="AlphaFoldDB" id="A0AA90QTA1"/>
<organism evidence="1 2">
    <name type="scientific">Bacillus salipaludis</name>
    <dbReference type="NCBI Taxonomy" id="2547811"/>
    <lineage>
        <taxon>Bacteria</taxon>
        <taxon>Bacillati</taxon>
        <taxon>Bacillota</taxon>
        <taxon>Bacilli</taxon>
        <taxon>Bacillales</taxon>
        <taxon>Bacillaceae</taxon>
        <taxon>Bacillus</taxon>
    </lineage>
</organism>
<gene>
    <name evidence="1" type="ORF">RCG21_07110</name>
</gene>
<proteinExistence type="predicted"/>
<comment type="caution">
    <text evidence="1">The sequence shown here is derived from an EMBL/GenBank/DDBJ whole genome shotgun (WGS) entry which is preliminary data.</text>
</comment>
<keyword evidence="2" id="KW-1185">Reference proteome</keyword>
<dbReference type="Proteomes" id="UP001178888">
    <property type="component" value="Unassembled WGS sequence"/>
</dbReference>
<name>A0AA90QTA1_9BACI</name>
<sequence>MQTIELAGITDGSILAADLNEDFLKVLSVRAEQQGFSKKN</sequence>
<evidence type="ECO:0000313" key="2">
    <source>
        <dbReference type="Proteomes" id="UP001178888"/>
    </source>
</evidence>
<dbReference type="EMBL" id="JAVGVR010000001">
    <property type="protein sequence ID" value="MDQ6596164.1"/>
    <property type="molecule type" value="Genomic_DNA"/>
</dbReference>
<reference evidence="1" key="1">
    <citation type="submission" date="2023-08" db="EMBL/GenBank/DDBJ databases">
        <title>Nitrogen cycling bacteria in agricultural field soils.</title>
        <authorList>
            <person name="Jang J."/>
        </authorList>
    </citation>
    <scope>NUCLEOTIDE SEQUENCE</scope>
    <source>
        <strain evidence="1">PS3-36</strain>
    </source>
</reference>
<dbReference type="RefSeq" id="WP_235824883.1">
    <property type="nucleotide sequence ID" value="NZ_JAVGVR010000001.1"/>
</dbReference>